<organism evidence="2 3">
    <name type="scientific">Acinetobacter ursingii ANC 3649</name>
    <dbReference type="NCBI Taxonomy" id="1257043"/>
    <lineage>
        <taxon>Bacteria</taxon>
        <taxon>Pseudomonadati</taxon>
        <taxon>Pseudomonadota</taxon>
        <taxon>Gammaproteobacteria</taxon>
        <taxon>Moraxellales</taxon>
        <taxon>Moraxellaceae</taxon>
        <taxon>Acinetobacter</taxon>
    </lineage>
</organism>
<evidence type="ECO:0000313" key="2">
    <source>
        <dbReference type="EMBL" id="ENV78848.1"/>
    </source>
</evidence>
<reference evidence="2 3" key="1">
    <citation type="submission" date="2013-02" db="EMBL/GenBank/DDBJ databases">
        <title>The Genome Sequence of Acinetobacter ursingii NIPH ANC_3649.</title>
        <authorList>
            <consortium name="The Broad Institute Genome Sequencing Platform"/>
            <consortium name="The Broad Institute Genome Sequencing Center for Infectious Disease"/>
            <person name="Cerqueira G."/>
            <person name="Feldgarden M."/>
            <person name="Courvalin P."/>
            <person name="Perichon B."/>
            <person name="Grillot-Courvalin C."/>
            <person name="Clermont D."/>
            <person name="Rocha E."/>
            <person name="Yoon E.-J."/>
            <person name="Nemec A."/>
            <person name="Walker B."/>
            <person name="Young S.K."/>
            <person name="Zeng Q."/>
            <person name="Gargeya S."/>
            <person name="Fitzgerald M."/>
            <person name="Haas B."/>
            <person name="Abouelleil A."/>
            <person name="Alvarado L."/>
            <person name="Arachchi H.M."/>
            <person name="Berlin A.M."/>
            <person name="Chapman S.B."/>
            <person name="Dewar J."/>
            <person name="Goldberg J."/>
            <person name="Griggs A."/>
            <person name="Gujja S."/>
            <person name="Hansen M."/>
            <person name="Howarth C."/>
            <person name="Imamovic A."/>
            <person name="Larimer J."/>
            <person name="McCowan C."/>
            <person name="Murphy C."/>
            <person name="Neiman D."/>
            <person name="Pearson M."/>
            <person name="Priest M."/>
            <person name="Roberts A."/>
            <person name="Saif S."/>
            <person name="Shea T."/>
            <person name="Sisk P."/>
            <person name="Sykes S."/>
            <person name="Wortman J."/>
            <person name="Nusbaum C."/>
            <person name="Birren B."/>
        </authorList>
    </citation>
    <scope>NUCLEOTIDE SEQUENCE [LARGE SCALE GENOMIC DNA]</scope>
    <source>
        <strain evidence="2 3">ANC 3649</strain>
    </source>
</reference>
<dbReference type="InterPro" id="IPR040853">
    <property type="entry name" value="RapA2_cadherin-like"/>
</dbReference>
<evidence type="ECO:0000259" key="1">
    <source>
        <dbReference type="Pfam" id="PF17803"/>
    </source>
</evidence>
<dbReference type="AlphaFoldDB" id="N9DEA2"/>
<name>N9DEA2_9GAMM</name>
<keyword evidence="3" id="KW-1185">Reference proteome</keyword>
<dbReference type="EMBL" id="APQC01000017">
    <property type="protein sequence ID" value="ENV78848.1"/>
    <property type="molecule type" value="Genomic_DNA"/>
</dbReference>
<sequence length="64" mass="6746">STTVTVPVTVTAVNDAPTATANSVTTDEDTAVTGNVIGQDGRFQKIWCNPLISLETRNLTPSQK</sequence>
<dbReference type="HOGENOM" id="CLU_2854665_0_0_6"/>
<proteinExistence type="predicted"/>
<comment type="caution">
    <text evidence="2">The sequence shown here is derived from an EMBL/GenBank/DDBJ whole genome shotgun (WGS) entry which is preliminary data.</text>
</comment>
<accession>N9DEA2</accession>
<feature type="non-terminal residue" evidence="2">
    <location>
        <position position="1"/>
    </location>
</feature>
<protein>
    <recommendedName>
        <fullName evidence="1">RapA2 cadherin-like domain-containing protein</fullName>
    </recommendedName>
</protein>
<feature type="domain" description="RapA2 cadherin-like" evidence="1">
    <location>
        <begin position="5"/>
        <end position="40"/>
    </location>
</feature>
<dbReference type="PATRIC" id="fig|1257043.3.peg.2630"/>
<dbReference type="Pfam" id="PF17803">
    <property type="entry name" value="Cadherin_4"/>
    <property type="match status" value="1"/>
</dbReference>
<evidence type="ECO:0000313" key="3">
    <source>
        <dbReference type="Proteomes" id="UP000013276"/>
    </source>
</evidence>
<gene>
    <name evidence="2" type="ORF">F942_02690</name>
</gene>
<dbReference type="Proteomes" id="UP000013276">
    <property type="component" value="Unassembled WGS sequence"/>
</dbReference>